<feature type="domain" description="Nudix hydrolase" evidence="5">
    <location>
        <begin position="14"/>
        <end position="146"/>
    </location>
</feature>
<sequence>MKTADGTSPGAEEALTQYAALCHRRTAKGGTEVLLITSRDTGRWVIPKGWPMKGKSGAECALREAFEEAGVEGDPDARCSGLYAYDKVLKDGTRQPCIVAVYPVRVRRLKDDFPEKGQRVRKWFSPKKAAARVAEPELALLLAEFDPDRQAGEDG</sequence>
<proteinExistence type="predicted"/>
<comment type="caution">
    <text evidence="6">The sequence shown here is derived from an EMBL/GenBank/DDBJ whole genome shotgun (WGS) entry which is preliminary data.</text>
</comment>
<keyword evidence="2" id="KW-0479">Metal-binding</keyword>
<dbReference type="Gene3D" id="3.90.79.10">
    <property type="entry name" value="Nucleoside Triphosphate Pyrophosphohydrolase"/>
    <property type="match status" value="1"/>
</dbReference>
<evidence type="ECO:0000313" key="7">
    <source>
        <dbReference type="Proteomes" id="UP001205601"/>
    </source>
</evidence>
<keyword evidence="7" id="KW-1185">Reference proteome</keyword>
<dbReference type="CDD" id="cd04666">
    <property type="entry name" value="NUDIX_DIPP2_like_Nudt4"/>
    <property type="match status" value="1"/>
</dbReference>
<protein>
    <submittedName>
        <fullName evidence="6">NUDIX hydrolase</fullName>
    </submittedName>
</protein>
<evidence type="ECO:0000256" key="3">
    <source>
        <dbReference type="ARBA" id="ARBA00022801"/>
    </source>
</evidence>
<dbReference type="InterPro" id="IPR000086">
    <property type="entry name" value="NUDIX_hydrolase_dom"/>
</dbReference>
<organism evidence="6 7">
    <name type="scientific">Albidovulum sediminis</name>
    <dbReference type="NCBI Taxonomy" id="3066345"/>
    <lineage>
        <taxon>Bacteria</taxon>
        <taxon>Pseudomonadati</taxon>
        <taxon>Pseudomonadota</taxon>
        <taxon>Alphaproteobacteria</taxon>
        <taxon>Rhodobacterales</taxon>
        <taxon>Paracoccaceae</taxon>
        <taxon>Albidovulum</taxon>
    </lineage>
</organism>
<evidence type="ECO:0000256" key="1">
    <source>
        <dbReference type="ARBA" id="ARBA00001946"/>
    </source>
</evidence>
<comment type="cofactor">
    <cofactor evidence="1">
        <name>Mg(2+)</name>
        <dbReference type="ChEBI" id="CHEBI:18420"/>
    </cofactor>
</comment>
<keyword evidence="3 6" id="KW-0378">Hydrolase</keyword>
<dbReference type="InterPro" id="IPR047198">
    <property type="entry name" value="DDP-like_NUDIX"/>
</dbReference>
<dbReference type="Pfam" id="PF00293">
    <property type="entry name" value="NUDIX"/>
    <property type="match status" value="1"/>
</dbReference>
<gene>
    <name evidence="6" type="ORF">N5I32_09935</name>
</gene>
<dbReference type="SUPFAM" id="SSF55811">
    <property type="entry name" value="Nudix"/>
    <property type="match status" value="1"/>
</dbReference>
<dbReference type="PROSITE" id="PS51462">
    <property type="entry name" value="NUDIX"/>
    <property type="match status" value="1"/>
</dbReference>
<dbReference type="PANTHER" id="PTHR12629:SF0">
    <property type="entry name" value="DIPHOSPHOINOSITOL-POLYPHOSPHATE DIPHOSPHATASE"/>
    <property type="match status" value="1"/>
</dbReference>
<keyword evidence="4" id="KW-0460">Magnesium</keyword>
<dbReference type="EMBL" id="JAOCQF010000001">
    <property type="protein sequence ID" value="MCT8329832.1"/>
    <property type="molecule type" value="Genomic_DNA"/>
</dbReference>
<dbReference type="RefSeq" id="WP_261495350.1">
    <property type="nucleotide sequence ID" value="NZ_JAOCQF010000001.1"/>
</dbReference>
<evidence type="ECO:0000313" key="6">
    <source>
        <dbReference type="EMBL" id="MCT8329832.1"/>
    </source>
</evidence>
<dbReference type="GO" id="GO:0016787">
    <property type="term" value="F:hydrolase activity"/>
    <property type="evidence" value="ECO:0007669"/>
    <property type="project" value="UniProtKB-KW"/>
</dbReference>
<name>A0ABT2NLN0_9RHOB</name>
<reference evidence="7" key="1">
    <citation type="submission" date="2023-07" db="EMBL/GenBank/DDBJ databases">
        <title>Defluviimonas sediminis sp. nov., isolated from mangrove sediment.</title>
        <authorList>
            <person name="Liu L."/>
            <person name="Li J."/>
            <person name="Huang Y."/>
            <person name="Pan J."/>
            <person name="Li M."/>
        </authorList>
    </citation>
    <scope>NUCLEOTIDE SEQUENCE [LARGE SCALE GENOMIC DNA]</scope>
    <source>
        <strain evidence="7">FT324</strain>
    </source>
</reference>
<evidence type="ECO:0000256" key="4">
    <source>
        <dbReference type="ARBA" id="ARBA00022842"/>
    </source>
</evidence>
<dbReference type="PANTHER" id="PTHR12629">
    <property type="entry name" value="DIPHOSPHOINOSITOL POLYPHOSPHATE PHOSPHOHYDROLASE"/>
    <property type="match status" value="1"/>
</dbReference>
<evidence type="ECO:0000256" key="2">
    <source>
        <dbReference type="ARBA" id="ARBA00022723"/>
    </source>
</evidence>
<dbReference type="Proteomes" id="UP001205601">
    <property type="component" value="Unassembled WGS sequence"/>
</dbReference>
<accession>A0ABT2NLN0</accession>
<dbReference type="InterPro" id="IPR015797">
    <property type="entry name" value="NUDIX_hydrolase-like_dom_sf"/>
</dbReference>
<evidence type="ECO:0000259" key="5">
    <source>
        <dbReference type="PROSITE" id="PS51462"/>
    </source>
</evidence>